<dbReference type="GO" id="GO:0005886">
    <property type="term" value="C:plasma membrane"/>
    <property type="evidence" value="ECO:0007669"/>
    <property type="project" value="UniProtKB-SubCell"/>
</dbReference>
<evidence type="ECO:0000256" key="3">
    <source>
        <dbReference type="ARBA" id="ARBA00022692"/>
    </source>
</evidence>
<organism evidence="10 11">
    <name type="scientific">Nibricoccus aquaticus</name>
    <dbReference type="NCBI Taxonomy" id="2576891"/>
    <lineage>
        <taxon>Bacteria</taxon>
        <taxon>Pseudomonadati</taxon>
        <taxon>Verrucomicrobiota</taxon>
        <taxon>Opitutia</taxon>
        <taxon>Opitutales</taxon>
        <taxon>Opitutaceae</taxon>
        <taxon>Nibricoccus</taxon>
    </lineage>
</organism>
<dbReference type="InterPro" id="IPR025857">
    <property type="entry name" value="MacB_PCD"/>
</dbReference>
<dbReference type="GO" id="GO:0022857">
    <property type="term" value="F:transmembrane transporter activity"/>
    <property type="evidence" value="ECO:0007669"/>
    <property type="project" value="TreeGrafter"/>
</dbReference>
<dbReference type="KEGG" id="vbh:CMV30_04285"/>
<reference evidence="10 11" key="1">
    <citation type="submission" date="2017-09" db="EMBL/GenBank/DDBJ databases">
        <title>Complete genome sequence of Verrucomicrobial strain HZ-65, isolated from freshwater.</title>
        <authorList>
            <person name="Choi A."/>
        </authorList>
    </citation>
    <scope>NUCLEOTIDE SEQUENCE [LARGE SCALE GENOMIC DNA]</scope>
    <source>
        <strain evidence="10 11">HZ-65</strain>
    </source>
</reference>
<proteinExistence type="inferred from homology"/>
<dbReference type="InterPro" id="IPR050250">
    <property type="entry name" value="Macrolide_Exporter_MacB"/>
</dbReference>
<evidence type="ECO:0000259" key="9">
    <source>
        <dbReference type="Pfam" id="PF12704"/>
    </source>
</evidence>
<dbReference type="PANTHER" id="PTHR30572:SF4">
    <property type="entry name" value="ABC TRANSPORTER PERMEASE YTRF"/>
    <property type="match status" value="1"/>
</dbReference>
<evidence type="ECO:0000256" key="7">
    <source>
        <dbReference type="SAM" id="Phobius"/>
    </source>
</evidence>
<evidence type="ECO:0000313" key="11">
    <source>
        <dbReference type="Proteomes" id="UP000217265"/>
    </source>
</evidence>
<dbReference type="PANTHER" id="PTHR30572">
    <property type="entry name" value="MEMBRANE COMPONENT OF TRANSPORTER-RELATED"/>
    <property type="match status" value="1"/>
</dbReference>
<keyword evidence="4 7" id="KW-1133">Transmembrane helix</keyword>
<evidence type="ECO:0000259" key="8">
    <source>
        <dbReference type="Pfam" id="PF02687"/>
    </source>
</evidence>
<accession>A0A290Q404</accession>
<keyword evidence="5 7" id="KW-0472">Membrane</keyword>
<feature type="transmembrane region" description="Helical" evidence="7">
    <location>
        <begin position="281"/>
        <end position="308"/>
    </location>
</feature>
<keyword evidence="3 7" id="KW-0812">Transmembrane</keyword>
<feature type="domain" description="ABC3 transporter permease C-terminal" evidence="8">
    <location>
        <begin position="289"/>
        <end position="401"/>
    </location>
</feature>
<evidence type="ECO:0000256" key="4">
    <source>
        <dbReference type="ARBA" id="ARBA00022989"/>
    </source>
</evidence>
<name>A0A290Q404_9BACT</name>
<feature type="transmembrane region" description="Helical" evidence="7">
    <location>
        <begin position="371"/>
        <end position="391"/>
    </location>
</feature>
<evidence type="ECO:0000256" key="5">
    <source>
        <dbReference type="ARBA" id="ARBA00023136"/>
    </source>
</evidence>
<protein>
    <submittedName>
        <fullName evidence="10">ABC transporter</fullName>
    </submittedName>
</protein>
<dbReference type="OrthoDB" id="9770099at2"/>
<evidence type="ECO:0000256" key="1">
    <source>
        <dbReference type="ARBA" id="ARBA00004651"/>
    </source>
</evidence>
<dbReference type="EMBL" id="CP023344">
    <property type="protein sequence ID" value="ATC63234.1"/>
    <property type="molecule type" value="Genomic_DNA"/>
</dbReference>
<comment type="subcellular location">
    <subcellularLocation>
        <location evidence="1">Cell membrane</location>
        <topology evidence="1">Multi-pass membrane protein</topology>
    </subcellularLocation>
</comment>
<keyword evidence="11" id="KW-1185">Reference proteome</keyword>
<feature type="transmembrane region" description="Helical" evidence="7">
    <location>
        <begin position="329"/>
        <end position="351"/>
    </location>
</feature>
<evidence type="ECO:0000256" key="2">
    <source>
        <dbReference type="ARBA" id="ARBA00022475"/>
    </source>
</evidence>
<keyword evidence="2" id="KW-1003">Cell membrane</keyword>
<sequence>MIYFEILRLAFSSLWTNKLRSSLTIFGMSIGVFSIIGVMTFIAGAKAQLDSGLSRLGANSFQIQRFPALMSNPWQRYGNRPEIKLPAAQRFKDLMGETAKVNLQIRRGGIIASYLDRRTTPNMRLVGTDDNFLSSSNFEIARGRNLGAEDVALGRSVCIIGDEVAKKLFPDVDPLGLVVRAGGQMYTVIGLVAPKGTSFGESQDDFIAIPITRWLAVMGGGMWRTISINVQAPSQELLPAVQDTAVGVMRQVRGLEPEDENNFEVFTNDSLIATFQNVTNMVAIGSFGVSAIALLAAGVGVMNIMLVSVTERTKEIGIRKSIGARKKNILFQFLIEAVVLALIGGFVGVVLGVVGGNAVSSLMNIDMIFPWGWAIAGMAVCGGIGVVFGLYPAWKAASLDPIEALRHE</sequence>
<evidence type="ECO:0000313" key="10">
    <source>
        <dbReference type="EMBL" id="ATC63234.1"/>
    </source>
</evidence>
<dbReference type="AlphaFoldDB" id="A0A290Q404"/>
<comment type="similarity">
    <text evidence="6">Belongs to the ABC-4 integral membrane protein family.</text>
</comment>
<evidence type="ECO:0000256" key="6">
    <source>
        <dbReference type="ARBA" id="ARBA00038076"/>
    </source>
</evidence>
<dbReference type="Proteomes" id="UP000217265">
    <property type="component" value="Chromosome"/>
</dbReference>
<dbReference type="Pfam" id="PF12704">
    <property type="entry name" value="MacB_PCD"/>
    <property type="match status" value="1"/>
</dbReference>
<dbReference type="InterPro" id="IPR003838">
    <property type="entry name" value="ABC3_permease_C"/>
</dbReference>
<gene>
    <name evidence="10" type="ORF">CMV30_04285</name>
</gene>
<feature type="domain" description="MacB-like periplasmic core" evidence="9">
    <location>
        <begin position="21"/>
        <end position="243"/>
    </location>
</feature>
<dbReference type="Pfam" id="PF02687">
    <property type="entry name" value="FtsX"/>
    <property type="match status" value="1"/>
</dbReference>
<feature type="transmembrane region" description="Helical" evidence="7">
    <location>
        <begin position="21"/>
        <end position="45"/>
    </location>
</feature>